<dbReference type="InterPro" id="IPR025354">
    <property type="entry name" value="DUF4258"/>
</dbReference>
<organism evidence="1">
    <name type="scientific">Candidatus Kentrum sp. FW</name>
    <dbReference type="NCBI Taxonomy" id="2126338"/>
    <lineage>
        <taxon>Bacteria</taxon>
        <taxon>Pseudomonadati</taxon>
        <taxon>Pseudomonadota</taxon>
        <taxon>Gammaproteobacteria</taxon>
        <taxon>Candidatus Kentrum</taxon>
    </lineage>
</organism>
<dbReference type="AlphaFoldDB" id="A0A450U2Z3"/>
<accession>A0A450U2Z3</accession>
<evidence type="ECO:0000313" key="1">
    <source>
        <dbReference type="EMBL" id="VFJ77483.1"/>
    </source>
</evidence>
<name>A0A450U2Z3_9GAMM</name>
<proteinExistence type="predicted"/>
<sequence>MPKLTGLIEMMEDLRNYAIEYRIHATRRMFERNIDENDVERTLKQGEVIERYDEDFPLPSVLISGRTTGGRPLHVVVGINTPERKFIIITVYEPDPPRWTKDFSRRKT</sequence>
<protein>
    <recommendedName>
        <fullName evidence="2">DUF4258 domain-containing protein</fullName>
    </recommendedName>
</protein>
<dbReference type="Pfam" id="PF14076">
    <property type="entry name" value="DUF4258"/>
    <property type="match status" value="1"/>
</dbReference>
<gene>
    <name evidence="1" type="ORF">BECKFW1821C_GA0114237_11258</name>
</gene>
<reference evidence="1" key="1">
    <citation type="submission" date="2019-02" db="EMBL/GenBank/DDBJ databases">
        <authorList>
            <person name="Gruber-Vodicka R. H."/>
            <person name="Seah K. B. B."/>
        </authorList>
    </citation>
    <scope>NUCLEOTIDE SEQUENCE</scope>
    <source>
        <strain evidence="1">BECK_BZ131</strain>
    </source>
</reference>
<dbReference type="EMBL" id="CAADFE010000125">
    <property type="protein sequence ID" value="VFJ77483.1"/>
    <property type="molecule type" value="Genomic_DNA"/>
</dbReference>
<evidence type="ECO:0008006" key="2">
    <source>
        <dbReference type="Google" id="ProtNLM"/>
    </source>
</evidence>